<comment type="caution">
    <text evidence="2">The sequence shown here is derived from an EMBL/GenBank/DDBJ whole genome shotgun (WGS) entry which is preliminary data.</text>
</comment>
<protein>
    <submittedName>
        <fullName evidence="2">Uncharacterized protein</fullName>
    </submittedName>
</protein>
<sequence>MIYAAASSVNNLTFTLKNAKDEVLINNEGKEISFQVFPFTEVSFGNHLIDAITSIKPKENDAENTYGIIKERIKNLKDNPISQEQKIAVQDVRNIYQFFNALVITAFAYDTEPVAGVLKYSLNTTIAKKNIEGIDADVYFTKRAKDLRDSIFNKDNKENGDKFMGFVNKFETKNKLFSDFYKNTKGSGTYRAKVKFKHYAEKKLKELYNVYELEEFIREEIFSDYVLNKTQLIKLNKELDSLKASKTDIENSIKALKQTLEIDELKLKESRAIYDDLTFFEKKEVKNNALIKETNEKINYHNKILKISDIETNKIITDSIKKINEEKQILQLLSNDLKAYELDKTYIENRIKTLMNYQKSTIDKNDIEKFDKNITEKKFEIGSLNQVKSKKEEEIKEKSALIRIKQNEIDYCISLEKDEMKKFPLWNFEVESIEVDINDGFIEHITALGKVKLPVIDESLIRKVCQIPEGDESTLKEMLENFYNESIVKEIFDNIIGKELKFENEFPIGFSSKSDFADLHKYTLYAFEGAEKIFSLPVTNVITLYVQRHQNDRLDFSPKDQVVSLPSDDFARSNAVELKKETSTKILNVNIYSDFLGLKEGNPNGLLQFEVEKNIPLWTKRMVLGTGRSSNFGLVNYINFNLTWAKIGDENKQLQVKYADRYVNNVYRPDRYVTFLDMIKYENTSVGADLNIASFDFPLLKARIELNAGIHYGRVNIVDTLATDVNRRFDKNVNIIRAYPDFILRIRPEERFGAYLRYRPFNTIVPNNEEFYTVSSEKQFVENQKLTSNWLHRFELGTYYAPSPKGDNKFFFRYRYTNTSDWENNGYGEFQVGYLVYLKF</sequence>
<dbReference type="Proteomes" id="UP000640614">
    <property type="component" value="Unassembled WGS sequence"/>
</dbReference>
<name>A0ABR9TL72_9FLAO</name>
<dbReference type="EMBL" id="PRDM01000003">
    <property type="protein sequence ID" value="MBE8726119.1"/>
    <property type="molecule type" value="Genomic_DNA"/>
</dbReference>
<organism evidence="2 3">
    <name type="scientific">Flavobacterium hungaricum</name>
    <dbReference type="NCBI Taxonomy" id="2082725"/>
    <lineage>
        <taxon>Bacteria</taxon>
        <taxon>Pseudomonadati</taxon>
        <taxon>Bacteroidota</taxon>
        <taxon>Flavobacteriia</taxon>
        <taxon>Flavobacteriales</taxon>
        <taxon>Flavobacteriaceae</taxon>
        <taxon>Flavobacterium</taxon>
    </lineage>
</organism>
<gene>
    <name evidence="2" type="ORF">C4F50_14370</name>
</gene>
<accession>A0ABR9TL72</accession>
<evidence type="ECO:0000313" key="3">
    <source>
        <dbReference type="Proteomes" id="UP000640614"/>
    </source>
</evidence>
<feature type="coiled-coil region" evidence="1">
    <location>
        <begin position="232"/>
        <end position="259"/>
    </location>
</feature>
<keyword evidence="1" id="KW-0175">Coiled coil</keyword>
<reference evidence="2 3" key="1">
    <citation type="submission" date="2018-07" db="EMBL/GenBank/DDBJ databases">
        <title>Genome assembly of strain KB82.</title>
        <authorList>
            <person name="Kukolya J."/>
            <person name="Horvath B."/>
            <person name="Nagy I."/>
            <person name="Toth A."/>
        </authorList>
    </citation>
    <scope>NUCLEOTIDE SEQUENCE [LARGE SCALE GENOMIC DNA]</scope>
    <source>
        <strain evidence="2 3">Kb82</strain>
    </source>
</reference>
<evidence type="ECO:0000256" key="1">
    <source>
        <dbReference type="SAM" id="Coils"/>
    </source>
</evidence>
<evidence type="ECO:0000313" key="2">
    <source>
        <dbReference type="EMBL" id="MBE8726119.1"/>
    </source>
</evidence>
<proteinExistence type="predicted"/>
<keyword evidence="3" id="KW-1185">Reference proteome</keyword>